<evidence type="ECO:0000313" key="2">
    <source>
        <dbReference type="EMBL" id="OMJ20093.1"/>
    </source>
</evidence>
<dbReference type="OrthoDB" id="5545891at2759"/>
<dbReference type="AlphaFoldDB" id="A0A1R1XZI8"/>
<protein>
    <submittedName>
        <fullName evidence="2">Uncharacterized protein</fullName>
    </submittedName>
</protein>
<feature type="region of interest" description="Disordered" evidence="1">
    <location>
        <begin position="269"/>
        <end position="292"/>
    </location>
</feature>
<evidence type="ECO:0000256" key="1">
    <source>
        <dbReference type="SAM" id="MobiDB-lite"/>
    </source>
</evidence>
<dbReference type="Proteomes" id="UP000187429">
    <property type="component" value="Unassembled WGS sequence"/>
</dbReference>
<sequence length="562" mass="63400">MMDEEDINKVLVSQEQVKELTEMVRELLRERERNTEPEDPYVTKKTPLTNLTVYPELIEALPSIEEDFFRTPLTEIEKKEEIHSCPKSSSMNYLPPPLNDSISTAVKKAYTTLHGIQVALAQATRLTTDDQNIVFANTMRVLLADVASMITQGRLDNLNKGMELTGKLIQLIESENKPLMDQEKLDDLISSAQNGTYSKAAQEQTAEAVQTPVANNNHQQHSNFRGRGCGRGKGSQQPIFVQKWPSTTKRLEIIYKESAASPKNDTFRTAAADAPSDTHSAPVQEGYRGGQRSRHRILLQPLIHTKEDRWTHTSLGLEEIKSLCRTEEFKNGNADVDMQDAPRAPAWTVTQPHHFHQGLETSSDMGSITANASLGVPRRPPNFRRIQGGMQHKNQQNLIQVARAGVKNQGREIFDHTETSYHAFRNANQHAENDAKSSQFQESEILEEETNQMEWAVIHSRKTRAGDLTDSRYNAWGVDTLPTNQHSPAGNLRTDSTELGRCPELFNSANRMVNIRPNIHDAERYVRPPQRGFFFFQQEQESGSLLQLVPGYQGRKDQLAVG</sequence>
<accession>A0A1R1XZI8</accession>
<dbReference type="EMBL" id="LSSM01002847">
    <property type="protein sequence ID" value="OMJ20093.1"/>
    <property type="molecule type" value="Genomic_DNA"/>
</dbReference>
<feature type="compositionally biased region" description="Polar residues" evidence="1">
    <location>
        <begin position="212"/>
        <end position="223"/>
    </location>
</feature>
<name>A0A1R1XZI8_9FUNG</name>
<proteinExistence type="predicted"/>
<comment type="caution">
    <text evidence="2">The sequence shown here is derived from an EMBL/GenBank/DDBJ whole genome shotgun (WGS) entry which is preliminary data.</text>
</comment>
<keyword evidence="3" id="KW-1185">Reference proteome</keyword>
<evidence type="ECO:0000313" key="3">
    <source>
        <dbReference type="Proteomes" id="UP000187429"/>
    </source>
</evidence>
<feature type="region of interest" description="Disordered" evidence="1">
    <location>
        <begin position="212"/>
        <end position="237"/>
    </location>
</feature>
<organism evidence="2 3">
    <name type="scientific">Smittium culicis</name>
    <dbReference type="NCBI Taxonomy" id="133412"/>
    <lineage>
        <taxon>Eukaryota</taxon>
        <taxon>Fungi</taxon>
        <taxon>Fungi incertae sedis</taxon>
        <taxon>Zoopagomycota</taxon>
        <taxon>Kickxellomycotina</taxon>
        <taxon>Harpellomycetes</taxon>
        <taxon>Harpellales</taxon>
        <taxon>Legeriomycetaceae</taxon>
        <taxon>Smittium</taxon>
    </lineage>
</organism>
<gene>
    <name evidence="2" type="ORF">AYI69_g6346</name>
</gene>
<reference evidence="3" key="1">
    <citation type="submission" date="2017-01" db="EMBL/GenBank/DDBJ databases">
        <authorList>
            <person name="Wang Y."/>
            <person name="White M."/>
            <person name="Kvist S."/>
            <person name="Moncalvo J.-M."/>
        </authorList>
    </citation>
    <scope>NUCLEOTIDE SEQUENCE [LARGE SCALE GENOMIC DNA]</scope>
    <source>
        <strain evidence="3">ID-206-W2</strain>
    </source>
</reference>